<evidence type="ECO:0000313" key="3">
    <source>
        <dbReference type="Proteomes" id="UP000320481"/>
    </source>
</evidence>
<keyword evidence="3" id="KW-1185">Reference proteome</keyword>
<dbReference type="EMBL" id="VOGW01000006">
    <property type="protein sequence ID" value="TWV58031.1"/>
    <property type="molecule type" value="Genomic_DNA"/>
</dbReference>
<accession>A0A5C6K6N5</accession>
<dbReference type="AlphaFoldDB" id="A0A5C6K6N5"/>
<dbReference type="RefSeq" id="WP_146463139.1">
    <property type="nucleotide sequence ID" value="NZ_VOGW01000006.1"/>
</dbReference>
<protein>
    <recommendedName>
        <fullName evidence="4">Tetratricopeptide repeat protein</fullName>
    </recommendedName>
</protein>
<gene>
    <name evidence="2" type="ORF">FRZ03_01070</name>
</gene>
<proteinExistence type="predicted"/>
<comment type="caution">
    <text evidence="2">The sequence shown here is derived from an EMBL/GenBank/DDBJ whole genome shotgun (WGS) entry which is preliminary data.</text>
</comment>
<feature type="region of interest" description="Disordered" evidence="1">
    <location>
        <begin position="42"/>
        <end position="76"/>
    </location>
</feature>
<evidence type="ECO:0008006" key="4">
    <source>
        <dbReference type="Google" id="ProtNLM"/>
    </source>
</evidence>
<evidence type="ECO:0000256" key="1">
    <source>
        <dbReference type="SAM" id="MobiDB-lite"/>
    </source>
</evidence>
<reference evidence="2" key="1">
    <citation type="journal article" date="2019" name="Microbiol. Resour. Announc.">
        <title>Draft Genomic Sequences of Streptomyces misionensis and Streptomyces albidoflavus, bacteria applied for phytopathogen biocontrol.</title>
        <authorList>
            <person name="Pylro V."/>
            <person name="Dias A."/>
            <person name="Andreote F."/>
            <person name="Varani A."/>
            <person name="Andreote C."/>
            <person name="Bernardo E."/>
            <person name="Martins T."/>
        </authorList>
    </citation>
    <scope>NUCLEOTIDE SEQUENCE [LARGE SCALE GENOMIC DNA]</scope>
    <source>
        <strain evidence="2">66</strain>
    </source>
</reference>
<organism evidence="2 3">
    <name type="scientific">Streptomyces misionensis</name>
    <dbReference type="NCBI Taxonomy" id="67331"/>
    <lineage>
        <taxon>Bacteria</taxon>
        <taxon>Bacillati</taxon>
        <taxon>Actinomycetota</taxon>
        <taxon>Actinomycetes</taxon>
        <taxon>Kitasatosporales</taxon>
        <taxon>Streptomycetaceae</taxon>
        <taxon>Streptomyces</taxon>
    </lineage>
</organism>
<dbReference type="Proteomes" id="UP000320481">
    <property type="component" value="Unassembled WGS sequence"/>
</dbReference>
<sequence length="76" mass="7887">MKRTLAAAELGDTEALRRAGVRPAAEGRLEEALAWYGRAAEAGGRAGERVSSKRSSGANARRPTGAMRCFGGLPTG</sequence>
<name>A0A5C6K6N5_9ACTN</name>
<evidence type="ECO:0000313" key="2">
    <source>
        <dbReference type="EMBL" id="TWV58031.1"/>
    </source>
</evidence>